<evidence type="ECO:0000313" key="2">
    <source>
        <dbReference type="Proteomes" id="UP000017644"/>
    </source>
</evidence>
<accession>U5PVR9</accession>
<dbReference type="RefSeq" id="YP_008771216.1">
    <property type="nucleotide sequence ID" value="NC_022769.1"/>
</dbReference>
<sequence>MNLYREISIDELDKIREEFMERYFGGWHKATCEFHQSLVEGRKGVAKKILDLECNGFNMMREFKEIDRIYRAINLIDNGQKVYTDL</sequence>
<proteinExistence type="predicted"/>
<evidence type="ECO:0000313" key="1">
    <source>
        <dbReference type="EMBL" id="AGY46697.1"/>
    </source>
</evidence>
<keyword evidence="2" id="KW-1185">Reference proteome</keyword>
<dbReference type="EMBL" id="KF669647">
    <property type="protein sequence ID" value="AGY46697.1"/>
    <property type="molecule type" value="Genomic_DNA"/>
</dbReference>
<dbReference type="GeneID" id="17959772"/>
<reference evidence="1 2" key="1">
    <citation type="journal article" date="2013" name="Genome Announc.">
        <title>Complete Genome of Bacillus thuringiensis Myophage BigBertha.</title>
        <authorList>
            <person name="Ting J.H."/>
            <person name="Smyth T.B."/>
            <person name="Chamakura K.R."/>
            <person name="Kuty Everett G.F."/>
        </authorList>
    </citation>
    <scope>NUCLEOTIDE SEQUENCE [LARGE SCALE GENOMIC DNA]</scope>
</reference>
<gene>
    <name evidence="1" type="ORF">BigBertha_189</name>
</gene>
<organism evidence="1 2">
    <name type="scientific">Bacillus phage BigBertha</name>
    <dbReference type="NCBI Taxonomy" id="1406781"/>
    <lineage>
        <taxon>Viruses</taxon>
        <taxon>Duplodnaviria</taxon>
        <taxon>Heunggongvirae</taxon>
        <taxon>Uroviricota</taxon>
        <taxon>Caudoviricetes</taxon>
        <taxon>Herelleviridae</taxon>
        <taxon>Bastillevirinae</taxon>
        <taxon>Bequatrovirus</taxon>
        <taxon>Bequatrovirus bigbertha</taxon>
    </lineage>
</organism>
<protein>
    <submittedName>
        <fullName evidence="1">Uncharacterized protein</fullName>
    </submittedName>
</protein>
<name>U5PVR9_9CAUD</name>
<dbReference type="KEGG" id="vg:17959772"/>
<dbReference type="Proteomes" id="UP000017644">
    <property type="component" value="Segment"/>
</dbReference>